<evidence type="ECO:0000256" key="8">
    <source>
        <dbReference type="HAMAP-Rule" id="MF_00456"/>
    </source>
</evidence>
<dbReference type="HAMAP" id="MF_00456">
    <property type="entry name" value="ProB"/>
    <property type="match status" value="1"/>
</dbReference>
<dbReference type="PRINTS" id="PR00474">
    <property type="entry name" value="GLU5KINASE"/>
</dbReference>
<dbReference type="Proteomes" id="UP000288215">
    <property type="component" value="Unassembled WGS sequence"/>
</dbReference>
<comment type="catalytic activity">
    <reaction evidence="8">
        <text>L-glutamate + ATP = L-glutamyl 5-phosphate + ADP</text>
        <dbReference type="Rhea" id="RHEA:14877"/>
        <dbReference type="ChEBI" id="CHEBI:29985"/>
        <dbReference type="ChEBI" id="CHEBI:30616"/>
        <dbReference type="ChEBI" id="CHEBI:58274"/>
        <dbReference type="ChEBI" id="CHEBI:456216"/>
        <dbReference type="EC" id="2.7.2.11"/>
    </reaction>
</comment>
<dbReference type="GO" id="GO:0004349">
    <property type="term" value="F:glutamate 5-kinase activity"/>
    <property type="evidence" value="ECO:0007669"/>
    <property type="project" value="UniProtKB-UniRule"/>
</dbReference>
<dbReference type="InterPro" id="IPR005715">
    <property type="entry name" value="Glu_5kinase/COase_Synthase"/>
</dbReference>
<dbReference type="PIRSF" id="PIRSF000729">
    <property type="entry name" value="GK"/>
    <property type="match status" value="1"/>
</dbReference>
<evidence type="ECO:0000256" key="6">
    <source>
        <dbReference type="ARBA" id="ARBA00022777"/>
    </source>
</evidence>
<dbReference type="SUPFAM" id="SSF53633">
    <property type="entry name" value="Carbamate kinase-like"/>
    <property type="match status" value="1"/>
</dbReference>
<dbReference type="AlphaFoldDB" id="A0A3S3RZY6"/>
<evidence type="ECO:0000313" key="11">
    <source>
        <dbReference type="Proteomes" id="UP000288215"/>
    </source>
</evidence>
<evidence type="ECO:0000256" key="2">
    <source>
        <dbReference type="ARBA" id="ARBA00022605"/>
    </source>
</evidence>
<gene>
    <name evidence="8" type="primary">proB</name>
    <name evidence="10" type="ORF">Metus_1364</name>
</gene>
<keyword evidence="4 8" id="KW-0808">Transferase</keyword>
<dbReference type="FunFam" id="3.40.1160.10:FF:000018">
    <property type="entry name" value="Glutamate 5-kinase"/>
    <property type="match status" value="1"/>
</dbReference>
<sequence>MSGGEIDEMVIRAKLGKSKLIVVKVGASSLSDENGKIDFEKINSICVEISNLRRRGIDVVLVSSGAIKAGKAIISDSLKNNEISSLQAFAAVGQVLLMESYRDLMAAKGYKVAQILLTWDDFRSKTRLKNLVNTIQTLLSLGVLPIINENDTIAVEEIKFGDNDTLSALVATHLNSDLLVILSDIAGLYSGDPSLPSSKLISFVPEVTQEVEDLASSKHKGFGGMKTKLKAAKMVNSFGIPMVIANGGEFGILERIINGERVGTLIGSRVKNEK</sequence>
<evidence type="ECO:0000256" key="1">
    <source>
        <dbReference type="ARBA" id="ARBA00022490"/>
    </source>
</evidence>
<keyword evidence="6 8" id="KW-0418">Kinase</keyword>
<dbReference type="InterPro" id="IPR041739">
    <property type="entry name" value="G5K_ProB"/>
</dbReference>
<evidence type="ECO:0000256" key="7">
    <source>
        <dbReference type="ARBA" id="ARBA00022840"/>
    </source>
</evidence>
<comment type="caution">
    <text evidence="10">The sequence shown here is derived from an EMBL/GenBank/DDBJ whole genome shotgun (WGS) entry which is preliminary data.</text>
</comment>
<comment type="similarity">
    <text evidence="8">Belongs to the glutamate 5-kinase family.</text>
</comment>
<organism evidence="10 11">
    <name type="scientific">Methanosuratincola subterraneus</name>
    <dbReference type="NCBI Taxonomy" id="2593994"/>
    <lineage>
        <taxon>Archaea</taxon>
        <taxon>Thermoproteota</taxon>
        <taxon>Methanosuratincolia</taxon>
        <taxon>Candidatus Methanomethylicales</taxon>
        <taxon>Candidatus Methanomethylicaceae</taxon>
        <taxon>Candidatus Methanosuratincola (ex Vanwonterghem et al. 2016)</taxon>
    </lineage>
</organism>
<protein>
    <recommendedName>
        <fullName evidence="8">Glutamate 5-kinase</fullName>
        <ecNumber evidence="8">2.7.2.11</ecNumber>
    </recommendedName>
    <alternativeName>
        <fullName evidence="8">Gamma-glutamyl kinase</fullName>
        <shortName evidence="8">GK</shortName>
    </alternativeName>
</protein>
<keyword evidence="5 8" id="KW-0547">Nucleotide-binding</keyword>
<dbReference type="GO" id="GO:0055129">
    <property type="term" value="P:L-proline biosynthetic process"/>
    <property type="evidence" value="ECO:0007669"/>
    <property type="project" value="UniProtKB-UniRule"/>
</dbReference>
<keyword evidence="2 8" id="KW-0028">Amino-acid biosynthesis</keyword>
<evidence type="ECO:0000256" key="3">
    <source>
        <dbReference type="ARBA" id="ARBA00022650"/>
    </source>
</evidence>
<dbReference type="Pfam" id="PF00696">
    <property type="entry name" value="AA_kinase"/>
    <property type="match status" value="1"/>
</dbReference>
<dbReference type="CDD" id="cd04242">
    <property type="entry name" value="AAK_G5K_ProB"/>
    <property type="match status" value="1"/>
</dbReference>
<feature type="binding site" evidence="8">
    <location>
        <position position="163"/>
    </location>
    <ligand>
        <name>substrate</name>
    </ligand>
</feature>
<evidence type="ECO:0000256" key="5">
    <source>
        <dbReference type="ARBA" id="ARBA00022741"/>
    </source>
</evidence>
<feature type="binding site" evidence="8">
    <location>
        <position position="151"/>
    </location>
    <ligand>
        <name>substrate</name>
    </ligand>
</feature>
<dbReference type="EMBL" id="RXGA01000003">
    <property type="protein sequence ID" value="RWX73390.1"/>
    <property type="molecule type" value="Genomic_DNA"/>
</dbReference>
<keyword evidence="3 8" id="KW-0641">Proline biosynthesis</keyword>
<name>A0A3S3RZY6_METS7</name>
<dbReference type="PANTHER" id="PTHR43654">
    <property type="entry name" value="GLUTAMATE 5-KINASE"/>
    <property type="match status" value="1"/>
</dbReference>
<evidence type="ECO:0000256" key="4">
    <source>
        <dbReference type="ARBA" id="ARBA00022679"/>
    </source>
</evidence>
<comment type="function">
    <text evidence="8">Catalyzes the transfer of a phosphate group to glutamate to form L-glutamate 5-phosphate.</text>
</comment>
<keyword evidence="7 8" id="KW-0067">ATP-binding</keyword>
<reference evidence="10 11" key="1">
    <citation type="submission" date="2018-12" db="EMBL/GenBank/DDBJ databases">
        <title>The complete genome of the methanogenic archaea of the candidate phylum Verstraetearchaeota, obtained from the metagenome of underground thermal water.</title>
        <authorList>
            <person name="Kadnikov V.V."/>
            <person name="Mardanov A.V."/>
            <person name="Beletsky A.V."/>
            <person name="Karnachuk O.V."/>
            <person name="Ravin N.V."/>
        </authorList>
    </citation>
    <scope>NUCLEOTIDE SEQUENCE [LARGE SCALE GENOMIC DNA]</scope>
    <source>
        <strain evidence="10">Ch88</strain>
    </source>
</reference>
<dbReference type="InterPro" id="IPR001057">
    <property type="entry name" value="Glu/AcGlu_kinase"/>
</dbReference>
<dbReference type="InterPro" id="IPR011529">
    <property type="entry name" value="Glu_5kinase"/>
</dbReference>
<feature type="binding site" evidence="8">
    <location>
        <begin position="183"/>
        <end position="184"/>
    </location>
    <ligand>
        <name>ATP</name>
        <dbReference type="ChEBI" id="CHEBI:30616"/>
    </ligand>
</feature>
<dbReference type="PANTHER" id="PTHR43654:SF1">
    <property type="entry name" value="ISOPENTENYL PHOSPHATE KINASE"/>
    <property type="match status" value="1"/>
</dbReference>
<feature type="domain" description="Aspartate/glutamate/uridylate kinase" evidence="9">
    <location>
        <begin position="19"/>
        <end position="246"/>
    </location>
</feature>
<dbReference type="GO" id="GO:0005829">
    <property type="term" value="C:cytosol"/>
    <property type="evidence" value="ECO:0007669"/>
    <property type="project" value="TreeGrafter"/>
</dbReference>
<dbReference type="UniPathway" id="UPA00098">
    <property type="reaction ID" value="UER00359"/>
</dbReference>
<evidence type="ECO:0000259" key="9">
    <source>
        <dbReference type="Pfam" id="PF00696"/>
    </source>
</evidence>
<proteinExistence type="inferred from homology"/>
<dbReference type="Gene3D" id="3.40.1160.10">
    <property type="entry name" value="Acetylglutamate kinase-like"/>
    <property type="match status" value="1"/>
</dbReference>
<dbReference type="EC" id="2.7.2.11" evidence="8"/>
<evidence type="ECO:0000313" key="10">
    <source>
        <dbReference type="EMBL" id="RWX73390.1"/>
    </source>
</evidence>
<dbReference type="GO" id="GO:0005524">
    <property type="term" value="F:ATP binding"/>
    <property type="evidence" value="ECO:0007669"/>
    <property type="project" value="UniProtKB-KW"/>
</dbReference>
<dbReference type="InterPro" id="IPR036393">
    <property type="entry name" value="AceGlu_kinase-like_sf"/>
</dbReference>
<comment type="subcellular location">
    <subcellularLocation>
        <location evidence="8">Cytoplasm</location>
    </subcellularLocation>
</comment>
<keyword evidence="1 8" id="KW-0963">Cytoplasm</keyword>
<comment type="pathway">
    <text evidence="8">Amino-acid biosynthesis; L-proline biosynthesis; L-glutamate 5-semialdehyde from L-glutamate: step 1/2.</text>
</comment>
<comment type="caution">
    <text evidence="8">Lacks conserved residue(s) required for the propagation of feature annotation.</text>
</comment>
<accession>A0A3S3RZY6</accession>
<feature type="binding site" evidence="8">
    <location>
        <position position="24"/>
    </location>
    <ligand>
        <name>ATP</name>
        <dbReference type="ChEBI" id="CHEBI:30616"/>
    </ligand>
</feature>
<dbReference type="InterPro" id="IPR001048">
    <property type="entry name" value="Asp/Glu/Uridylate_kinase"/>
</dbReference>
<dbReference type="NCBIfam" id="TIGR01027">
    <property type="entry name" value="proB"/>
    <property type="match status" value="1"/>
</dbReference>
<feature type="binding site" evidence="8">
    <location>
        <position position="64"/>
    </location>
    <ligand>
        <name>substrate</name>
    </ligand>
</feature>